<dbReference type="EMBL" id="ML995496">
    <property type="protein sequence ID" value="KAF2138492.1"/>
    <property type="molecule type" value="Genomic_DNA"/>
</dbReference>
<feature type="region of interest" description="Disordered" evidence="5">
    <location>
        <begin position="188"/>
        <end position="215"/>
    </location>
</feature>
<evidence type="ECO:0000256" key="4">
    <source>
        <dbReference type="PIRSR" id="PIRSR617939-2"/>
    </source>
</evidence>
<feature type="compositionally biased region" description="Basic and acidic residues" evidence="5">
    <location>
        <begin position="188"/>
        <end position="197"/>
    </location>
</feature>
<evidence type="ECO:0000256" key="2">
    <source>
        <dbReference type="ARBA" id="ARBA00023239"/>
    </source>
</evidence>
<dbReference type="PANTHER" id="PTHR12935:SF0">
    <property type="entry name" value="GAMMA-GLUTAMYLCYCLOTRANSFERASE"/>
    <property type="match status" value="1"/>
</dbReference>
<feature type="binding site" evidence="4">
    <location>
        <begin position="16"/>
        <end position="21"/>
    </location>
    <ligand>
        <name>substrate</name>
    </ligand>
</feature>
<dbReference type="Gene3D" id="3.10.490.10">
    <property type="entry name" value="Gamma-glutamyl cyclotransferase-like"/>
    <property type="match status" value="1"/>
</dbReference>
<feature type="domain" description="Gamma-glutamylcyclotransferase AIG2-like" evidence="6">
    <location>
        <begin position="16"/>
        <end position="107"/>
    </location>
</feature>
<dbReference type="InterPro" id="IPR036568">
    <property type="entry name" value="GGCT-like_sf"/>
</dbReference>
<dbReference type="AlphaFoldDB" id="A0A6A6B2Q2"/>
<dbReference type="PANTHER" id="PTHR12935">
    <property type="entry name" value="GAMMA-GLUTAMYLCYCLOTRANSFERASE"/>
    <property type="match status" value="1"/>
</dbReference>
<dbReference type="Proteomes" id="UP000799438">
    <property type="component" value="Unassembled WGS sequence"/>
</dbReference>
<dbReference type="OrthoDB" id="2924818at2759"/>
<evidence type="ECO:0000313" key="7">
    <source>
        <dbReference type="EMBL" id="KAF2138492.1"/>
    </source>
</evidence>
<accession>A0A6A6B2Q2</accession>
<reference evidence="7" key="1">
    <citation type="journal article" date="2020" name="Stud. Mycol.">
        <title>101 Dothideomycetes genomes: a test case for predicting lifestyles and emergence of pathogens.</title>
        <authorList>
            <person name="Haridas S."/>
            <person name="Albert R."/>
            <person name="Binder M."/>
            <person name="Bloem J."/>
            <person name="Labutti K."/>
            <person name="Salamov A."/>
            <person name="Andreopoulos B."/>
            <person name="Baker S."/>
            <person name="Barry K."/>
            <person name="Bills G."/>
            <person name="Bluhm B."/>
            <person name="Cannon C."/>
            <person name="Castanera R."/>
            <person name="Culley D."/>
            <person name="Daum C."/>
            <person name="Ezra D."/>
            <person name="Gonzalez J."/>
            <person name="Henrissat B."/>
            <person name="Kuo A."/>
            <person name="Liang C."/>
            <person name="Lipzen A."/>
            <person name="Lutzoni F."/>
            <person name="Magnuson J."/>
            <person name="Mondo S."/>
            <person name="Nolan M."/>
            <person name="Ohm R."/>
            <person name="Pangilinan J."/>
            <person name="Park H.-J."/>
            <person name="Ramirez L."/>
            <person name="Alfaro M."/>
            <person name="Sun H."/>
            <person name="Tritt A."/>
            <person name="Yoshinaga Y."/>
            <person name="Zwiers L.-H."/>
            <person name="Turgeon B."/>
            <person name="Goodwin S."/>
            <person name="Spatafora J."/>
            <person name="Crous P."/>
            <person name="Grigoriev I."/>
        </authorList>
    </citation>
    <scope>NUCLEOTIDE SEQUENCE</scope>
    <source>
        <strain evidence="7">CBS 121167</strain>
    </source>
</reference>
<feature type="binding site" evidence="4">
    <location>
        <position position="145"/>
    </location>
    <ligand>
        <name>substrate</name>
    </ligand>
</feature>
<dbReference type="RefSeq" id="XP_033394205.1">
    <property type="nucleotide sequence ID" value="XM_033541033.1"/>
</dbReference>
<dbReference type="SUPFAM" id="SSF110857">
    <property type="entry name" value="Gamma-glutamyl cyclotransferase-like"/>
    <property type="match status" value="1"/>
</dbReference>
<organism evidence="7 8">
    <name type="scientific">Aplosporella prunicola CBS 121167</name>
    <dbReference type="NCBI Taxonomy" id="1176127"/>
    <lineage>
        <taxon>Eukaryota</taxon>
        <taxon>Fungi</taxon>
        <taxon>Dikarya</taxon>
        <taxon>Ascomycota</taxon>
        <taxon>Pezizomycotina</taxon>
        <taxon>Dothideomycetes</taxon>
        <taxon>Dothideomycetes incertae sedis</taxon>
        <taxon>Botryosphaeriales</taxon>
        <taxon>Aplosporellaceae</taxon>
        <taxon>Aplosporella</taxon>
    </lineage>
</organism>
<dbReference type="InterPro" id="IPR017939">
    <property type="entry name" value="G-Glutamylcylcotransferase"/>
</dbReference>
<dbReference type="Pfam" id="PF06094">
    <property type="entry name" value="GGACT"/>
    <property type="match status" value="1"/>
</dbReference>
<name>A0A6A6B2Q2_9PEZI</name>
<evidence type="ECO:0000256" key="1">
    <source>
        <dbReference type="ARBA" id="ARBA00012346"/>
    </source>
</evidence>
<keyword evidence="8" id="KW-1185">Reference proteome</keyword>
<dbReference type="InterPro" id="IPR009288">
    <property type="entry name" value="AIG2-like_dom"/>
</dbReference>
<protein>
    <recommendedName>
        <fullName evidence="1">gamma-glutamylcyclotransferase</fullName>
        <ecNumber evidence="1">4.3.2.9</ecNumber>
    </recommendedName>
</protein>
<gene>
    <name evidence="7" type="ORF">K452DRAFT_290636</name>
</gene>
<evidence type="ECO:0000256" key="3">
    <source>
        <dbReference type="PIRSR" id="PIRSR617939-1"/>
    </source>
</evidence>
<dbReference type="EC" id="4.3.2.9" evidence="1"/>
<evidence type="ECO:0000256" key="5">
    <source>
        <dbReference type="SAM" id="MobiDB-lite"/>
    </source>
</evidence>
<evidence type="ECO:0000313" key="8">
    <source>
        <dbReference type="Proteomes" id="UP000799438"/>
    </source>
</evidence>
<keyword evidence="2" id="KW-0456">Lyase</keyword>
<dbReference type="GeneID" id="54298529"/>
<dbReference type="InterPro" id="IPR013024">
    <property type="entry name" value="GGCT-like"/>
</dbReference>
<sequence length="215" mass="24475">MGSQQSVPATQATTIYFGYGSNLWLSQMRSRCPTSSYLGIGRLEGYRWQINERHYANIVETQSADDVVYGLVYDLPPADEALLDRYENVPHAYTKENMSVDFWLEGGGVRETDDRAVLGNDPEAKQMLVYISRTNVTDSDPYKEYIGRMNNGIKDAVSLGVPQEYFDEVLRKFIPAEEQVEFTVETKRSKRTLRDAQDGSPSPYRHLAPLMDTRP</sequence>
<dbReference type="CDD" id="cd06661">
    <property type="entry name" value="GGCT_like"/>
    <property type="match status" value="1"/>
</dbReference>
<feature type="active site" description="Proton acceptor" evidence="3">
    <location>
        <position position="87"/>
    </location>
</feature>
<dbReference type="GO" id="GO:0003839">
    <property type="term" value="F:gamma-glutamylcyclotransferase activity"/>
    <property type="evidence" value="ECO:0007669"/>
    <property type="project" value="UniProtKB-EC"/>
</dbReference>
<evidence type="ECO:0000259" key="6">
    <source>
        <dbReference type="Pfam" id="PF06094"/>
    </source>
</evidence>
<proteinExistence type="predicted"/>